<evidence type="ECO:0000256" key="7">
    <source>
        <dbReference type="SAM" id="Phobius"/>
    </source>
</evidence>
<gene>
    <name evidence="9" type="ORF">AZF04_00690</name>
</gene>
<comment type="caution">
    <text evidence="9">The sequence shown here is derived from an EMBL/GenBank/DDBJ whole genome shotgun (WGS) entry which is preliminary data.</text>
</comment>
<keyword evidence="5 7" id="KW-1133">Transmembrane helix</keyword>
<evidence type="ECO:0000256" key="2">
    <source>
        <dbReference type="ARBA" id="ARBA00006448"/>
    </source>
</evidence>
<dbReference type="Proteomes" id="UP000075806">
    <property type="component" value="Unassembled WGS sequence"/>
</dbReference>
<evidence type="ECO:0000259" key="8">
    <source>
        <dbReference type="Pfam" id="PF04239"/>
    </source>
</evidence>
<organism evidence="9 10">
    <name type="scientific">Alkalihalobacillus trypoxylicola</name>
    <dbReference type="NCBI Taxonomy" id="519424"/>
    <lineage>
        <taxon>Bacteria</taxon>
        <taxon>Bacillati</taxon>
        <taxon>Bacillota</taxon>
        <taxon>Bacilli</taxon>
        <taxon>Bacillales</taxon>
        <taxon>Bacillaceae</taxon>
        <taxon>Alkalihalobacillus</taxon>
    </lineage>
</organism>
<dbReference type="InterPro" id="IPR007353">
    <property type="entry name" value="DUF421"/>
</dbReference>
<dbReference type="EMBL" id="LTAO01000001">
    <property type="protein sequence ID" value="KYG34882.1"/>
    <property type="molecule type" value="Genomic_DNA"/>
</dbReference>
<feature type="domain" description="YetF C-terminal" evidence="8">
    <location>
        <begin position="91"/>
        <end position="221"/>
    </location>
</feature>
<evidence type="ECO:0000256" key="5">
    <source>
        <dbReference type="ARBA" id="ARBA00022989"/>
    </source>
</evidence>
<dbReference type="PANTHER" id="PTHR34582">
    <property type="entry name" value="UPF0702 TRANSMEMBRANE PROTEIN YCAP"/>
    <property type="match status" value="1"/>
</dbReference>
<sequence length="239" mass="26950">MLDFWTGNQSLPIYGFFIRAVIIYLYIFTIVKILGQRSMGSIDPLDFIFGVVIGDILGEPLTDGELPLTGPFAAAATIGCIHLSLSFIALKTPRFRRVIENEPLIIMKHGMILHEQLKKSKVTLESLLMGLRLNNVSDLTEVDYAIIEMNGQISVIKKDQYNPVTLNDLKQEKASSGYPKILIEDGMLVMRNIEKITTVEHVKEILHKKGYTYRDIFMMSMNEAGQVYISPKKSATNHV</sequence>
<evidence type="ECO:0000256" key="6">
    <source>
        <dbReference type="ARBA" id="ARBA00023136"/>
    </source>
</evidence>
<evidence type="ECO:0000256" key="3">
    <source>
        <dbReference type="ARBA" id="ARBA00022475"/>
    </source>
</evidence>
<proteinExistence type="inferred from homology"/>
<dbReference type="Pfam" id="PF04239">
    <property type="entry name" value="DUF421"/>
    <property type="match status" value="1"/>
</dbReference>
<keyword evidence="10" id="KW-1185">Reference proteome</keyword>
<keyword evidence="6 7" id="KW-0472">Membrane</keyword>
<evidence type="ECO:0000256" key="4">
    <source>
        <dbReference type="ARBA" id="ARBA00022692"/>
    </source>
</evidence>
<keyword evidence="4 7" id="KW-0812">Transmembrane</keyword>
<evidence type="ECO:0000313" key="10">
    <source>
        <dbReference type="Proteomes" id="UP000075806"/>
    </source>
</evidence>
<feature type="transmembrane region" description="Helical" evidence="7">
    <location>
        <begin position="12"/>
        <end position="33"/>
    </location>
</feature>
<dbReference type="AlphaFoldDB" id="A0A162F6B5"/>
<protein>
    <recommendedName>
        <fullName evidence="8">YetF C-terminal domain-containing protein</fullName>
    </recommendedName>
</protein>
<dbReference type="PANTHER" id="PTHR34582:SF6">
    <property type="entry name" value="UPF0702 TRANSMEMBRANE PROTEIN YCAP"/>
    <property type="match status" value="1"/>
</dbReference>
<evidence type="ECO:0000313" key="9">
    <source>
        <dbReference type="EMBL" id="KYG34882.1"/>
    </source>
</evidence>
<comment type="subcellular location">
    <subcellularLocation>
        <location evidence="1">Cell membrane</location>
        <topology evidence="1">Multi-pass membrane protein</topology>
    </subcellularLocation>
</comment>
<reference evidence="9" key="1">
    <citation type="submission" date="2016-02" db="EMBL/GenBank/DDBJ databases">
        <title>Genome sequence of Bacillus trypoxylicola KCTC 13244(T).</title>
        <authorList>
            <person name="Jeong H."/>
            <person name="Park S.-H."/>
            <person name="Choi S.-K."/>
        </authorList>
    </citation>
    <scope>NUCLEOTIDE SEQUENCE [LARGE SCALE GENOMIC DNA]</scope>
    <source>
        <strain evidence="9">KCTC 13244</strain>
    </source>
</reference>
<keyword evidence="3" id="KW-1003">Cell membrane</keyword>
<accession>A0A162F6B5</accession>
<dbReference type="InterPro" id="IPR023090">
    <property type="entry name" value="UPF0702_alpha/beta_dom_sf"/>
</dbReference>
<dbReference type="STRING" id="519424.AZF04_00690"/>
<dbReference type="OrthoDB" id="9778331at2"/>
<name>A0A162F6B5_9BACI</name>
<feature type="transmembrane region" description="Helical" evidence="7">
    <location>
        <begin position="68"/>
        <end position="90"/>
    </location>
</feature>
<comment type="similarity">
    <text evidence="2">Belongs to the UPF0702 family.</text>
</comment>
<evidence type="ECO:0000256" key="1">
    <source>
        <dbReference type="ARBA" id="ARBA00004651"/>
    </source>
</evidence>
<dbReference type="GO" id="GO:0005886">
    <property type="term" value="C:plasma membrane"/>
    <property type="evidence" value="ECO:0007669"/>
    <property type="project" value="UniProtKB-SubCell"/>
</dbReference>
<dbReference type="RefSeq" id="WP_061947137.1">
    <property type="nucleotide sequence ID" value="NZ_LTAO01000001.1"/>
</dbReference>
<dbReference type="Gene3D" id="3.30.240.20">
    <property type="entry name" value="bsu07140 like domains"/>
    <property type="match status" value="2"/>
</dbReference>